<feature type="coiled-coil region" evidence="1">
    <location>
        <begin position="14"/>
        <end position="41"/>
    </location>
</feature>
<gene>
    <name evidence="2" type="ORF">AURANDRAFT_68008</name>
</gene>
<evidence type="ECO:0000313" key="2">
    <source>
        <dbReference type="EMBL" id="EGB03452.1"/>
    </source>
</evidence>
<proteinExistence type="predicted"/>
<keyword evidence="3" id="KW-1185">Reference proteome</keyword>
<sequence>MSSPAKKSKVVWIGESYRRDMDEAKERLARIMEQLRVREASICCSNNGTKKRSTPLPPCGLNAPEKYGDFAYEFGSHNFTFLQRIYAISNGRCGCIGVDGDPSMCPHVLCSFRDFWLYKRHYFKRCPPGVCVFAGNCCSFSQQSEAHHGRSIDLVNGAPLTEEQARKIEFGNETLMWISLLMIAAWQVNPLCKVIMEIPAGYGPKQPICKDVFHSIFGLKKTALCKCMLFGTPYRKEIVIYNNLKSWHVNDLPYEERICTASHRCHHFPHRETCCGVVARESADFGLAMAGSLARAAYKDLLLIDDSRGSMQLA</sequence>
<name>F0YN74_AURAN</name>
<organism evidence="3">
    <name type="scientific">Aureococcus anophagefferens</name>
    <name type="common">Harmful bloom alga</name>
    <dbReference type="NCBI Taxonomy" id="44056"/>
    <lineage>
        <taxon>Eukaryota</taxon>
        <taxon>Sar</taxon>
        <taxon>Stramenopiles</taxon>
        <taxon>Ochrophyta</taxon>
        <taxon>Pelagophyceae</taxon>
        <taxon>Pelagomonadales</taxon>
        <taxon>Pelagomonadaceae</taxon>
        <taxon>Aureococcus</taxon>
    </lineage>
</organism>
<dbReference type="KEGG" id="aaf:AURANDRAFT_68008"/>
<dbReference type="GeneID" id="20226556"/>
<evidence type="ECO:0000313" key="3">
    <source>
        <dbReference type="Proteomes" id="UP000002729"/>
    </source>
</evidence>
<protein>
    <submittedName>
        <fullName evidence="2">Uncharacterized protein</fullName>
    </submittedName>
</protein>
<evidence type="ECO:0000256" key="1">
    <source>
        <dbReference type="SAM" id="Coils"/>
    </source>
</evidence>
<dbReference type="Proteomes" id="UP000002729">
    <property type="component" value="Unassembled WGS sequence"/>
</dbReference>
<reference evidence="2 3" key="1">
    <citation type="journal article" date="2011" name="Proc. Natl. Acad. Sci. U.S.A.">
        <title>Niche of harmful alga Aureococcus anophagefferens revealed through ecogenomics.</title>
        <authorList>
            <person name="Gobler C.J."/>
            <person name="Berry D.L."/>
            <person name="Dyhrman S.T."/>
            <person name="Wilhelm S.W."/>
            <person name="Salamov A."/>
            <person name="Lobanov A.V."/>
            <person name="Zhang Y."/>
            <person name="Collier J.L."/>
            <person name="Wurch L.L."/>
            <person name="Kustka A.B."/>
            <person name="Dill B.D."/>
            <person name="Shah M."/>
            <person name="VerBerkmoes N.C."/>
            <person name="Kuo A."/>
            <person name="Terry A."/>
            <person name="Pangilinan J."/>
            <person name="Lindquist E.A."/>
            <person name="Lucas S."/>
            <person name="Paulsen I.T."/>
            <person name="Hattenrath-Lehmann T.K."/>
            <person name="Talmage S.C."/>
            <person name="Walker E.A."/>
            <person name="Koch F."/>
            <person name="Burson A.M."/>
            <person name="Marcoval M.A."/>
            <person name="Tang Y.Z."/>
            <person name="Lecleir G.R."/>
            <person name="Coyne K.J."/>
            <person name="Berg G.M."/>
            <person name="Bertrand E.M."/>
            <person name="Saito M.A."/>
            <person name="Gladyshev V.N."/>
            <person name="Grigoriev I.V."/>
        </authorList>
    </citation>
    <scope>NUCLEOTIDE SEQUENCE [LARGE SCALE GENOMIC DNA]</scope>
    <source>
        <strain evidence="3">CCMP 1984</strain>
    </source>
</reference>
<keyword evidence="1" id="KW-0175">Coiled coil</keyword>
<dbReference type="InParanoid" id="F0YN74"/>
<dbReference type="RefSeq" id="XP_009041851.1">
    <property type="nucleotide sequence ID" value="XM_009043603.1"/>
</dbReference>
<accession>F0YN74</accession>
<dbReference type="AlphaFoldDB" id="F0YN74"/>
<dbReference type="EMBL" id="GL833171">
    <property type="protein sequence ID" value="EGB03452.1"/>
    <property type="molecule type" value="Genomic_DNA"/>
</dbReference>